<keyword evidence="1" id="KW-0472">Membrane</keyword>
<proteinExistence type="predicted"/>
<dbReference type="Proteomes" id="UP000185547">
    <property type="component" value="Unassembled WGS sequence"/>
</dbReference>
<evidence type="ECO:0000313" key="2">
    <source>
        <dbReference type="EMBL" id="SIQ33786.1"/>
    </source>
</evidence>
<feature type="transmembrane region" description="Helical" evidence="1">
    <location>
        <begin position="575"/>
        <end position="592"/>
    </location>
</feature>
<keyword evidence="3" id="KW-1185">Reference proteome</keyword>
<protein>
    <submittedName>
        <fullName evidence="2">Uncharacterized protein</fullName>
    </submittedName>
</protein>
<organism evidence="2 3">
    <name type="scientific">Corynebacterium afermentans</name>
    <dbReference type="NCBI Taxonomy" id="38286"/>
    <lineage>
        <taxon>Bacteria</taxon>
        <taxon>Bacillati</taxon>
        <taxon>Actinomycetota</taxon>
        <taxon>Actinomycetes</taxon>
        <taxon>Mycobacteriales</taxon>
        <taxon>Corynebacteriaceae</taxon>
        <taxon>Corynebacterium</taxon>
    </lineage>
</organism>
<dbReference type="AlphaFoldDB" id="A0A9X8R4F2"/>
<reference evidence="2 3" key="1">
    <citation type="submission" date="2017-01" db="EMBL/GenBank/DDBJ databases">
        <authorList>
            <person name="Varghese N."/>
            <person name="Submissions S."/>
        </authorList>
    </citation>
    <scope>NUCLEOTIDE SEQUENCE [LARGE SCALE GENOMIC DNA]</scope>
    <source>
        <strain evidence="2 3">DSM 44280</strain>
    </source>
</reference>
<evidence type="ECO:0000313" key="3">
    <source>
        <dbReference type="Proteomes" id="UP000185547"/>
    </source>
</evidence>
<evidence type="ECO:0000256" key="1">
    <source>
        <dbReference type="SAM" id="Phobius"/>
    </source>
</evidence>
<comment type="caution">
    <text evidence="2">The sequence shown here is derived from an EMBL/GenBank/DDBJ whole genome shotgun (WGS) entry which is preliminary data.</text>
</comment>
<dbReference type="EMBL" id="FTMH01000011">
    <property type="protein sequence ID" value="SIQ33786.1"/>
    <property type="molecule type" value="Genomic_DNA"/>
</dbReference>
<keyword evidence="1" id="KW-1133">Transmembrane helix</keyword>
<dbReference type="RefSeq" id="WP_063938658.1">
    <property type="nucleotide sequence ID" value="NZ_FTMH01000011.1"/>
</dbReference>
<accession>A0A9X8R4F2</accession>
<name>A0A9X8R4F2_9CORY</name>
<sequence>MAGTFDPNGLKKYLSNSSVAQKWNKVVAAVAQDDEAAVDSALVDAGIHELFQFDTVPAGREVLQQRFDELRNATTKQLRHARLGSNAEAVRAGLEKLAAAGTNINPTMSSVWQRYFHRLTAHEAEKIERVTSQVLASAGPVGAVEAQDLTRRLDGMQLSESGKQSVIAALQDKDVRVVEAPAPDVMAKIEHATAKNIVALVRPRPWLDNEDLGYSAFKAQPEGQAPVKRVELEDAISFYDSRNQQANKDAAIKLLSLCDTDAQLHDVILAYHLHKVNQARLTSFPEPVVDQFVLNGLDKEEGDKLLGSGGSTVAARVDEEAERRASAHLGLEEQAFGEVERMMERRELYGAFDRMQSINGWQNPVSDLGKKVLPEMRNRLFQLNTAVDKGLAAVNNWDLPTAERELENATNLSYDAPQLQDLQQKMVQLLHNPQYIDRELSRVGLDPEGERADDSNGVNSPPFWSYVLKIMGPTAAVDYLMSSTSDKGFGNFITTYLGMLIAMGLLYWVARAGLKRGTKWPLVVAAIVVLIALFCSSFRFSGIASTLFDFEFPLSGIASALFDFVFRLFDSVFRLFDFTFWLSGIAAAVYAFRINRFQGRRNPASNAERKSFIFRARDHFANQGLTPQSGLIVRYIGDGRGQIMLPPTPNSDFTINGKVEFAGDTRTPKPGDLYLFDGGGNIQAIAKSVGGENSLLTTKPKELTQ</sequence>
<feature type="transmembrane region" description="Helical" evidence="1">
    <location>
        <begin position="488"/>
        <end position="510"/>
    </location>
</feature>
<keyword evidence="1" id="KW-0812">Transmembrane</keyword>
<feature type="transmembrane region" description="Helical" evidence="1">
    <location>
        <begin position="522"/>
        <end position="540"/>
    </location>
</feature>
<gene>
    <name evidence="2" type="ORF">SAMN05421802_11167</name>
</gene>